<dbReference type="EMBL" id="BX571658">
    <property type="protein sequence ID" value="CAE09648.1"/>
    <property type="molecule type" value="Genomic_DNA"/>
</dbReference>
<dbReference type="AlphaFoldDB" id="Q7MSF5"/>
<comment type="function">
    <text evidence="11">Component of the F(0) channel, it forms part of the peripheral stalk, linking F(1) to F(0). The b'-subunit is a diverged and duplicated form of b found in plants and photosynthetic bacteria.</text>
</comment>
<dbReference type="CDD" id="cd06503">
    <property type="entry name" value="ATP-synt_Fo_b"/>
    <property type="match status" value="1"/>
</dbReference>
<keyword evidence="9" id="KW-0066">ATP synthesis</keyword>
<dbReference type="NCBIfam" id="NF006293">
    <property type="entry name" value="PRK08476.1"/>
    <property type="match status" value="1"/>
</dbReference>
<evidence type="ECO:0000256" key="14">
    <source>
        <dbReference type="SAM" id="Coils"/>
    </source>
</evidence>
<accession>Q7MSF5</accession>
<name>Q7MSF5_WOLSU</name>
<comment type="similarity">
    <text evidence="1 13">Belongs to the ATPase B chain family.</text>
</comment>
<dbReference type="eggNOG" id="COG0711">
    <property type="taxonomic scope" value="Bacteria"/>
</dbReference>
<keyword evidence="16" id="KW-1185">Reference proteome</keyword>
<evidence type="ECO:0000256" key="8">
    <source>
        <dbReference type="ARBA" id="ARBA00023136"/>
    </source>
</evidence>
<evidence type="ECO:0000256" key="2">
    <source>
        <dbReference type="ARBA" id="ARBA00022448"/>
    </source>
</evidence>
<evidence type="ECO:0000256" key="4">
    <source>
        <dbReference type="ARBA" id="ARBA00022692"/>
    </source>
</evidence>
<evidence type="ECO:0000256" key="9">
    <source>
        <dbReference type="ARBA" id="ARBA00023310"/>
    </source>
</evidence>
<dbReference type="PANTHER" id="PTHR33445">
    <property type="entry name" value="ATP SYNTHASE SUBUNIT B', CHLOROPLASTIC"/>
    <property type="match status" value="1"/>
</dbReference>
<evidence type="ECO:0000256" key="6">
    <source>
        <dbReference type="ARBA" id="ARBA00022989"/>
    </source>
</evidence>
<keyword evidence="4 13" id="KW-0812">Transmembrane</keyword>
<dbReference type="InterPro" id="IPR050059">
    <property type="entry name" value="ATP_synthase_B_chain"/>
</dbReference>
<evidence type="ECO:0000256" key="7">
    <source>
        <dbReference type="ARBA" id="ARBA00023065"/>
    </source>
</evidence>
<dbReference type="GO" id="GO:0015986">
    <property type="term" value="P:proton motive force-driven ATP synthesis"/>
    <property type="evidence" value="ECO:0007669"/>
    <property type="project" value="InterPro"/>
</dbReference>
<proteinExistence type="inferred from homology"/>
<dbReference type="STRING" id="273121.WS0511"/>
<keyword evidence="2 13" id="KW-0813">Transport</keyword>
<protein>
    <submittedName>
        <fullName evidence="15">Uncharacterized protein</fullName>
    </submittedName>
</protein>
<evidence type="ECO:0000313" key="15">
    <source>
        <dbReference type="EMBL" id="CAE09648.1"/>
    </source>
</evidence>
<keyword evidence="14" id="KW-0175">Coiled coil</keyword>
<keyword evidence="5 13" id="KW-0375">Hydrogen ion transport</keyword>
<gene>
    <name evidence="15" type="primary">ATPF'</name>
    <name evidence="15" type="ordered locus">WS0511</name>
</gene>
<feature type="coiled-coil region" evidence="14">
    <location>
        <begin position="61"/>
        <end position="107"/>
    </location>
</feature>
<dbReference type="GO" id="GO:0012505">
    <property type="term" value="C:endomembrane system"/>
    <property type="evidence" value="ECO:0007669"/>
    <property type="project" value="UniProtKB-SubCell"/>
</dbReference>
<evidence type="ECO:0000256" key="13">
    <source>
        <dbReference type="RuleBase" id="RU003848"/>
    </source>
</evidence>
<comment type="function">
    <text evidence="10">F(1)F(0) ATP synthase produces ATP from ADP in the presence of a proton or sodium gradient. F-type ATPases consist of two structural domains, F(1) containing the extramembraneous catalytic core and F(0) containing the membrane proton channel, linked together by a central stalk and a peripheral stalk. During catalysis, ATP synthesis in the catalytic domain of F(1) is coupled via a rotary mechanism of the central stalk subunits to proton translocation.</text>
</comment>
<dbReference type="Proteomes" id="UP000000422">
    <property type="component" value="Chromosome"/>
</dbReference>
<comment type="subcellular location">
    <subcellularLocation>
        <location evidence="12">Endomembrane system</location>
        <topology evidence="12">Single-pass membrane protein</topology>
    </subcellularLocation>
</comment>
<keyword evidence="6" id="KW-1133">Transmembrane helix</keyword>
<dbReference type="Pfam" id="PF00430">
    <property type="entry name" value="ATP-synt_B"/>
    <property type="match status" value="1"/>
</dbReference>
<evidence type="ECO:0000256" key="10">
    <source>
        <dbReference type="ARBA" id="ARBA00025198"/>
    </source>
</evidence>
<sequence>MSLSVNPLLMLLVLVIFLTSAYLLNRWLFKPLLTFMDNRSTSIKSDLQNIQSNSSEVASLNAEADKVLSQAKAEANLIREKALESARAVAEQKISTKRDELEKKKREFMVGLEEEGVMLRNSLLSQMPLYRESLKAKLSQL</sequence>
<evidence type="ECO:0000256" key="11">
    <source>
        <dbReference type="ARBA" id="ARBA00025614"/>
    </source>
</evidence>
<dbReference type="InterPro" id="IPR002146">
    <property type="entry name" value="ATP_synth_b/b'su_bac/chlpt"/>
</dbReference>
<evidence type="ECO:0000256" key="3">
    <source>
        <dbReference type="ARBA" id="ARBA00022547"/>
    </source>
</evidence>
<dbReference type="PANTHER" id="PTHR33445:SF1">
    <property type="entry name" value="ATP SYNTHASE SUBUNIT B"/>
    <property type="match status" value="1"/>
</dbReference>
<dbReference type="HOGENOM" id="CLU_079215_10_0_7"/>
<evidence type="ECO:0000256" key="1">
    <source>
        <dbReference type="ARBA" id="ARBA00005513"/>
    </source>
</evidence>
<keyword evidence="7 13" id="KW-0406">Ion transport</keyword>
<evidence type="ECO:0000256" key="5">
    <source>
        <dbReference type="ARBA" id="ARBA00022781"/>
    </source>
</evidence>
<evidence type="ECO:0000313" key="16">
    <source>
        <dbReference type="Proteomes" id="UP000000422"/>
    </source>
</evidence>
<dbReference type="RefSeq" id="WP_011138448.1">
    <property type="nucleotide sequence ID" value="NC_005090.1"/>
</dbReference>
<evidence type="ECO:0000256" key="12">
    <source>
        <dbReference type="ARBA" id="ARBA00037847"/>
    </source>
</evidence>
<reference evidence="15 16" key="1">
    <citation type="journal article" date="2003" name="Proc. Natl. Acad. Sci. U.S.A.">
        <title>Complete genome sequence and analysis of Wolinella succinogenes.</title>
        <authorList>
            <person name="Baar C."/>
            <person name="Eppinger M."/>
            <person name="Raddatz G."/>
            <person name="Simon JM."/>
            <person name="Lanz C."/>
            <person name="Klimmek O."/>
            <person name="Nandakumar R."/>
            <person name="Gross R."/>
            <person name="Rosinus A."/>
            <person name="Keller H."/>
            <person name="Jagtap P."/>
            <person name="Linke B."/>
            <person name="Meyer F."/>
            <person name="Lederer H."/>
            <person name="Schuster S.C."/>
        </authorList>
    </citation>
    <scope>NUCLEOTIDE SEQUENCE [LARGE SCALE GENOMIC DNA]</scope>
    <source>
        <strain evidence="16">ATCC 29543 / DSM 1740 / CCUG 13145 / JCM 31913 / LMG 7466 / NCTC 11488 / FDC 602W</strain>
    </source>
</reference>
<keyword evidence="8" id="KW-0472">Membrane</keyword>
<dbReference type="KEGG" id="wsu:WS0511"/>
<organism evidence="16">
    <name type="scientific">Wolinella succinogenes (strain ATCC 29543 / DSM 1740 / CCUG 13145 / JCM 31913 / LMG 7466 / NCTC 11488 / FDC 602W)</name>
    <name type="common">Vibrio succinogenes</name>
    <dbReference type="NCBI Taxonomy" id="273121"/>
    <lineage>
        <taxon>Bacteria</taxon>
        <taxon>Pseudomonadati</taxon>
        <taxon>Campylobacterota</taxon>
        <taxon>Epsilonproteobacteria</taxon>
        <taxon>Campylobacterales</taxon>
        <taxon>Helicobacteraceae</taxon>
        <taxon>Wolinella</taxon>
    </lineage>
</organism>
<dbReference type="GO" id="GO:0045259">
    <property type="term" value="C:proton-transporting ATP synthase complex"/>
    <property type="evidence" value="ECO:0007669"/>
    <property type="project" value="UniProtKB-KW"/>
</dbReference>
<dbReference type="GO" id="GO:0046961">
    <property type="term" value="F:proton-transporting ATPase activity, rotational mechanism"/>
    <property type="evidence" value="ECO:0007669"/>
    <property type="project" value="TreeGrafter"/>
</dbReference>
<keyword evidence="3 13" id="KW-0138">CF(0)</keyword>